<reference evidence="2 3" key="1">
    <citation type="submission" date="2018-09" db="EMBL/GenBank/DDBJ databases">
        <title>Genomic investigation of the strawberry pathogen Phytophthora fragariae indicates pathogenicity is determined by transcriptional variation in three key races.</title>
        <authorList>
            <person name="Adams T.M."/>
            <person name="Armitage A.D."/>
            <person name="Sobczyk M.K."/>
            <person name="Bates H.J."/>
            <person name="Dunwell J.M."/>
            <person name="Nellist C.F."/>
            <person name="Harrison R.J."/>
        </authorList>
    </citation>
    <scope>NUCLEOTIDE SEQUENCE [LARGE SCALE GENOMIC DNA]</scope>
    <source>
        <strain evidence="2 3">SCRP324</strain>
    </source>
</reference>
<gene>
    <name evidence="2" type="ORF">PR002_g3559</name>
</gene>
<feature type="compositionally biased region" description="Basic and acidic residues" evidence="1">
    <location>
        <begin position="72"/>
        <end position="86"/>
    </location>
</feature>
<dbReference type="EMBL" id="QXFU01000131">
    <property type="protein sequence ID" value="KAE9043074.1"/>
    <property type="molecule type" value="Genomic_DNA"/>
</dbReference>
<accession>A0A6A3NN86</accession>
<feature type="compositionally biased region" description="Low complexity" evidence="1">
    <location>
        <begin position="38"/>
        <end position="56"/>
    </location>
</feature>
<evidence type="ECO:0000313" key="2">
    <source>
        <dbReference type="EMBL" id="KAE9043074.1"/>
    </source>
</evidence>
<name>A0A6A3NN86_9STRA</name>
<organism evidence="2 3">
    <name type="scientific">Phytophthora rubi</name>
    <dbReference type="NCBI Taxonomy" id="129364"/>
    <lineage>
        <taxon>Eukaryota</taxon>
        <taxon>Sar</taxon>
        <taxon>Stramenopiles</taxon>
        <taxon>Oomycota</taxon>
        <taxon>Peronosporomycetes</taxon>
        <taxon>Peronosporales</taxon>
        <taxon>Peronosporaceae</taxon>
        <taxon>Phytophthora</taxon>
    </lineage>
</organism>
<dbReference type="Proteomes" id="UP000435112">
    <property type="component" value="Unassembled WGS sequence"/>
</dbReference>
<dbReference type="AlphaFoldDB" id="A0A6A3NN86"/>
<evidence type="ECO:0000313" key="3">
    <source>
        <dbReference type="Proteomes" id="UP000435112"/>
    </source>
</evidence>
<comment type="caution">
    <text evidence="2">The sequence shown here is derived from an EMBL/GenBank/DDBJ whole genome shotgun (WGS) entry which is preliminary data.</text>
</comment>
<evidence type="ECO:0000256" key="1">
    <source>
        <dbReference type="SAM" id="MobiDB-lite"/>
    </source>
</evidence>
<feature type="region of interest" description="Disordered" evidence="1">
    <location>
        <begin position="37"/>
        <end position="88"/>
    </location>
</feature>
<proteinExistence type="predicted"/>
<protein>
    <submittedName>
        <fullName evidence="2">Uncharacterized protein</fullName>
    </submittedName>
</protein>
<sequence>MTPGCVYLSSFSRQRLVQAADFGPQCLEVHRCPPLIPPVRSATRAASPPRRFPSASRKVERRDGASVGRANGEAHADSDTDNKETLDAALAAPEDTMVMVVTRVRTRVMVTATYDHIAHFPIRSPLPPPC</sequence>